<organism evidence="3 4">
    <name type="scientific">Cyanidium caldarium</name>
    <name type="common">Red alga</name>
    <dbReference type="NCBI Taxonomy" id="2771"/>
    <lineage>
        <taxon>Eukaryota</taxon>
        <taxon>Rhodophyta</taxon>
        <taxon>Bangiophyceae</taxon>
        <taxon>Cyanidiales</taxon>
        <taxon>Cyanidiaceae</taxon>
        <taxon>Cyanidium</taxon>
    </lineage>
</organism>
<dbReference type="NCBIfam" id="NF004064">
    <property type="entry name" value="PRK05578.1"/>
    <property type="match status" value="1"/>
</dbReference>
<name>A0AAV9J0K8_CYACA</name>
<dbReference type="InterPro" id="IPR050202">
    <property type="entry name" value="Cyt/Deoxycyt_deaminase"/>
</dbReference>
<dbReference type="PROSITE" id="PS51747">
    <property type="entry name" value="CYT_DCMP_DEAMINASES_2"/>
    <property type="match status" value="1"/>
</dbReference>
<dbReference type="GO" id="GO:0055086">
    <property type="term" value="P:nucleobase-containing small molecule metabolic process"/>
    <property type="evidence" value="ECO:0007669"/>
    <property type="project" value="UniProtKB-ARBA"/>
</dbReference>
<dbReference type="AlphaFoldDB" id="A0AAV9J0K8"/>
<keyword evidence="4" id="KW-1185">Reference proteome</keyword>
<comment type="similarity">
    <text evidence="1">Belongs to the cytidine and deoxycytidylate deaminase family.</text>
</comment>
<dbReference type="GO" id="GO:0004126">
    <property type="term" value="F:cytidine deaminase activity"/>
    <property type="evidence" value="ECO:0007669"/>
    <property type="project" value="TreeGrafter"/>
</dbReference>
<gene>
    <name evidence="3" type="ORF">CDCA_CDCA14G3846</name>
</gene>
<dbReference type="GO" id="GO:0072527">
    <property type="term" value="P:pyrimidine-containing compound metabolic process"/>
    <property type="evidence" value="ECO:0007669"/>
    <property type="project" value="UniProtKB-ARBA"/>
</dbReference>
<sequence>MSLSDPQTRLVRAALEQRTRAYAPYSRFRVGASVMDGEGSVYGGCNVESASYGLSVCAERVAVGHWHASRPPVGATAPGSRLERVAVVAANAHGVLREFCYPCGACRQVLVEHAAPDAELLLVREASTSADHHGEGARPPSGPLCAWEAYEVLVTRLADTLPHAFAAPQLGAEDTAGTSR</sequence>
<evidence type="ECO:0000256" key="1">
    <source>
        <dbReference type="ARBA" id="ARBA00006576"/>
    </source>
</evidence>
<evidence type="ECO:0000259" key="2">
    <source>
        <dbReference type="PROSITE" id="PS51747"/>
    </source>
</evidence>
<dbReference type="CDD" id="cd01283">
    <property type="entry name" value="cytidine_deaminase"/>
    <property type="match status" value="1"/>
</dbReference>
<dbReference type="Gene3D" id="3.40.140.10">
    <property type="entry name" value="Cytidine Deaminase, domain 2"/>
    <property type="match status" value="1"/>
</dbReference>
<dbReference type="InterPro" id="IPR016193">
    <property type="entry name" value="Cytidine_deaminase-like"/>
</dbReference>
<dbReference type="GO" id="GO:0008270">
    <property type="term" value="F:zinc ion binding"/>
    <property type="evidence" value="ECO:0007669"/>
    <property type="project" value="TreeGrafter"/>
</dbReference>
<dbReference type="EMBL" id="JANCYW010000014">
    <property type="protein sequence ID" value="KAK4537821.1"/>
    <property type="molecule type" value="Genomic_DNA"/>
</dbReference>
<feature type="domain" description="CMP/dCMP-type deaminase" evidence="2">
    <location>
        <begin position="5"/>
        <end position="131"/>
    </location>
</feature>
<accession>A0AAV9J0K8</accession>
<dbReference type="Proteomes" id="UP001301350">
    <property type="component" value="Unassembled WGS sequence"/>
</dbReference>
<dbReference type="Pfam" id="PF00383">
    <property type="entry name" value="dCMP_cyt_deam_1"/>
    <property type="match status" value="1"/>
</dbReference>
<comment type="caution">
    <text evidence="3">The sequence shown here is derived from an EMBL/GenBank/DDBJ whole genome shotgun (WGS) entry which is preliminary data.</text>
</comment>
<evidence type="ECO:0000313" key="4">
    <source>
        <dbReference type="Proteomes" id="UP001301350"/>
    </source>
</evidence>
<reference evidence="3 4" key="1">
    <citation type="submission" date="2022-07" db="EMBL/GenBank/DDBJ databases">
        <title>Genome-wide signatures of adaptation to extreme environments.</title>
        <authorList>
            <person name="Cho C.H."/>
            <person name="Yoon H.S."/>
        </authorList>
    </citation>
    <scope>NUCLEOTIDE SEQUENCE [LARGE SCALE GENOMIC DNA]</scope>
    <source>
        <strain evidence="3 4">DBV 063 E5</strain>
    </source>
</reference>
<dbReference type="SUPFAM" id="SSF53927">
    <property type="entry name" value="Cytidine deaminase-like"/>
    <property type="match status" value="1"/>
</dbReference>
<dbReference type="GO" id="GO:0005829">
    <property type="term" value="C:cytosol"/>
    <property type="evidence" value="ECO:0007669"/>
    <property type="project" value="TreeGrafter"/>
</dbReference>
<evidence type="ECO:0000313" key="3">
    <source>
        <dbReference type="EMBL" id="KAK4537821.1"/>
    </source>
</evidence>
<proteinExistence type="inferred from homology"/>
<protein>
    <recommendedName>
        <fullName evidence="2">CMP/dCMP-type deaminase domain-containing protein</fullName>
    </recommendedName>
</protein>
<dbReference type="PANTHER" id="PTHR11644">
    <property type="entry name" value="CYTIDINE DEAMINASE"/>
    <property type="match status" value="1"/>
</dbReference>
<dbReference type="InterPro" id="IPR002125">
    <property type="entry name" value="CMP_dCMP_dom"/>
</dbReference>
<dbReference type="PANTHER" id="PTHR11644:SF2">
    <property type="entry name" value="CYTIDINE DEAMINASE"/>
    <property type="match status" value="1"/>
</dbReference>